<protein>
    <submittedName>
        <fullName evidence="1">Uncharacterized protein</fullName>
    </submittedName>
</protein>
<evidence type="ECO:0000313" key="2">
    <source>
        <dbReference type="Proteomes" id="UP000265520"/>
    </source>
</evidence>
<feature type="non-terminal residue" evidence="1">
    <location>
        <position position="13"/>
    </location>
</feature>
<proteinExistence type="predicted"/>
<comment type="caution">
    <text evidence="1">The sequence shown here is derived from an EMBL/GenBank/DDBJ whole genome shotgun (WGS) entry which is preliminary data.</text>
</comment>
<sequence length="13" mass="1232">MVLVSGWGGGGGR</sequence>
<reference evidence="1 2" key="1">
    <citation type="journal article" date="2018" name="Front. Plant Sci.">
        <title>Red Clover (Trifolium pratense) and Zigzag Clover (T. medium) - A Picture of Genomic Similarities and Differences.</title>
        <authorList>
            <person name="Dluhosova J."/>
            <person name="Istvanek J."/>
            <person name="Nedelnik J."/>
            <person name="Repkova J."/>
        </authorList>
    </citation>
    <scope>NUCLEOTIDE SEQUENCE [LARGE SCALE GENOMIC DNA]</scope>
    <source>
        <strain evidence="2">cv. 10/8</strain>
        <tissue evidence="1">Leaf</tissue>
    </source>
</reference>
<keyword evidence="2" id="KW-1185">Reference proteome</keyword>
<dbReference type="Proteomes" id="UP000265520">
    <property type="component" value="Unassembled WGS sequence"/>
</dbReference>
<organism evidence="1 2">
    <name type="scientific">Trifolium medium</name>
    <dbReference type="NCBI Taxonomy" id="97028"/>
    <lineage>
        <taxon>Eukaryota</taxon>
        <taxon>Viridiplantae</taxon>
        <taxon>Streptophyta</taxon>
        <taxon>Embryophyta</taxon>
        <taxon>Tracheophyta</taxon>
        <taxon>Spermatophyta</taxon>
        <taxon>Magnoliopsida</taxon>
        <taxon>eudicotyledons</taxon>
        <taxon>Gunneridae</taxon>
        <taxon>Pentapetalae</taxon>
        <taxon>rosids</taxon>
        <taxon>fabids</taxon>
        <taxon>Fabales</taxon>
        <taxon>Fabaceae</taxon>
        <taxon>Papilionoideae</taxon>
        <taxon>50 kb inversion clade</taxon>
        <taxon>NPAAA clade</taxon>
        <taxon>Hologalegina</taxon>
        <taxon>IRL clade</taxon>
        <taxon>Trifolieae</taxon>
        <taxon>Trifolium</taxon>
    </lineage>
</organism>
<name>A0A392W0K3_9FABA</name>
<accession>A0A392W0K3</accession>
<dbReference type="EMBL" id="LXQA011323324">
    <property type="protein sequence ID" value="MCI93223.1"/>
    <property type="molecule type" value="Genomic_DNA"/>
</dbReference>
<evidence type="ECO:0000313" key="1">
    <source>
        <dbReference type="EMBL" id="MCI93223.1"/>
    </source>
</evidence>